<evidence type="ECO:0000313" key="18">
    <source>
        <dbReference type="Proteomes" id="UP000008281"/>
    </source>
</evidence>
<dbReference type="EC" id="2.1.1.354" evidence="2"/>
<feature type="region of interest" description="Disordered" evidence="14">
    <location>
        <begin position="657"/>
        <end position="681"/>
    </location>
</feature>
<protein>
    <recommendedName>
        <fullName evidence="2">[histone H3]-lysine(4) N-trimethyltransferase</fullName>
        <ecNumber evidence="2">2.1.1.354</ecNumber>
    </recommendedName>
</protein>
<dbReference type="GO" id="GO:0140999">
    <property type="term" value="F:histone H3K4 trimethyltransferase activity"/>
    <property type="evidence" value="ECO:0007669"/>
    <property type="project" value="UniProtKB-EC"/>
</dbReference>
<dbReference type="Gene3D" id="3.30.70.330">
    <property type="match status" value="1"/>
</dbReference>
<dbReference type="SUPFAM" id="SSF54928">
    <property type="entry name" value="RNA-binding domain, RBD"/>
    <property type="match status" value="1"/>
</dbReference>
<dbReference type="SUPFAM" id="SSF82199">
    <property type="entry name" value="SET domain"/>
    <property type="match status" value="1"/>
</dbReference>
<dbReference type="InterPro" id="IPR037841">
    <property type="entry name" value="SET_SETD1A/B"/>
</dbReference>
<evidence type="ECO:0000256" key="9">
    <source>
        <dbReference type="ARBA" id="ARBA00023163"/>
    </source>
</evidence>
<feature type="compositionally biased region" description="Basic and acidic residues" evidence="14">
    <location>
        <begin position="895"/>
        <end position="917"/>
    </location>
</feature>
<comment type="catalytic activity">
    <reaction evidence="13">
        <text>N(6),N(6)-dimethyl-L-lysyl(4)-[histone H3] + S-adenosyl-L-methionine = N(6),N(6),N(6)-trimethyl-L-lysyl(4)-[histone H3] + S-adenosyl-L-homocysteine + H(+)</text>
        <dbReference type="Rhea" id="RHEA:60272"/>
        <dbReference type="Rhea" id="RHEA-COMP:15537"/>
        <dbReference type="Rhea" id="RHEA-COMP:15540"/>
        <dbReference type="ChEBI" id="CHEBI:15378"/>
        <dbReference type="ChEBI" id="CHEBI:57856"/>
        <dbReference type="ChEBI" id="CHEBI:59789"/>
        <dbReference type="ChEBI" id="CHEBI:61961"/>
        <dbReference type="ChEBI" id="CHEBI:61976"/>
    </reaction>
</comment>
<dbReference type="SMART" id="SM00317">
    <property type="entry name" value="SET"/>
    <property type="match status" value="1"/>
</dbReference>
<feature type="region of interest" description="Disordered" evidence="14">
    <location>
        <begin position="444"/>
        <end position="538"/>
    </location>
</feature>
<evidence type="ECO:0000313" key="17">
    <source>
        <dbReference type="EMBL" id="EFO98512.1"/>
    </source>
</evidence>
<comment type="catalytic activity">
    <reaction evidence="11">
        <text>L-lysyl(4)-[histone H3] + 3 S-adenosyl-L-methionine = N(6),N(6),N(6)-trimethyl-L-lysyl(4)-[histone H3] + 3 S-adenosyl-L-homocysteine + 3 H(+)</text>
        <dbReference type="Rhea" id="RHEA:60260"/>
        <dbReference type="Rhea" id="RHEA-COMP:15537"/>
        <dbReference type="Rhea" id="RHEA-COMP:15547"/>
        <dbReference type="ChEBI" id="CHEBI:15378"/>
        <dbReference type="ChEBI" id="CHEBI:29969"/>
        <dbReference type="ChEBI" id="CHEBI:57856"/>
        <dbReference type="ChEBI" id="CHEBI:59789"/>
        <dbReference type="ChEBI" id="CHEBI:61961"/>
        <dbReference type="EC" id="2.1.1.354"/>
    </reaction>
</comment>
<dbReference type="OrthoDB" id="308383at2759"/>
<feature type="region of interest" description="Disordered" evidence="14">
    <location>
        <begin position="293"/>
        <end position="323"/>
    </location>
</feature>
<accession>E3MCL7</accession>
<dbReference type="PROSITE" id="PS50868">
    <property type="entry name" value="POST_SET"/>
    <property type="match status" value="1"/>
</dbReference>
<dbReference type="SMART" id="SM00360">
    <property type="entry name" value="RRM"/>
    <property type="match status" value="1"/>
</dbReference>
<feature type="domain" description="SET" evidence="15">
    <location>
        <begin position="1351"/>
        <end position="1483"/>
    </location>
</feature>
<feature type="compositionally biased region" description="Pro residues" evidence="14">
    <location>
        <begin position="300"/>
        <end position="319"/>
    </location>
</feature>
<keyword evidence="10" id="KW-0539">Nucleus</keyword>
<dbReference type="OMA" id="YCTIPPK"/>
<evidence type="ECO:0000256" key="4">
    <source>
        <dbReference type="ARBA" id="ARBA00022679"/>
    </source>
</evidence>
<feature type="region of interest" description="Disordered" evidence="14">
    <location>
        <begin position="807"/>
        <end position="1023"/>
    </location>
</feature>
<dbReference type="InterPro" id="IPR044570">
    <property type="entry name" value="Set1-like"/>
</dbReference>
<dbReference type="GO" id="GO:0032259">
    <property type="term" value="P:methylation"/>
    <property type="evidence" value="ECO:0007669"/>
    <property type="project" value="UniProtKB-KW"/>
</dbReference>
<keyword evidence="7" id="KW-0694">RNA-binding</keyword>
<keyword evidence="9" id="KW-0804">Transcription</keyword>
<feature type="compositionally biased region" description="Low complexity" evidence="14">
    <location>
        <begin position="919"/>
        <end position="931"/>
    </location>
</feature>
<dbReference type="InParanoid" id="E3MCL7"/>
<dbReference type="InterPro" id="IPR000504">
    <property type="entry name" value="RRM_dom"/>
</dbReference>
<feature type="region of interest" description="Disordered" evidence="14">
    <location>
        <begin position="335"/>
        <end position="365"/>
    </location>
</feature>
<evidence type="ECO:0000256" key="10">
    <source>
        <dbReference type="ARBA" id="ARBA00023242"/>
    </source>
</evidence>
<evidence type="ECO:0000256" key="11">
    <source>
        <dbReference type="ARBA" id="ARBA00047571"/>
    </source>
</evidence>
<dbReference type="InterPro" id="IPR046341">
    <property type="entry name" value="SET_dom_sf"/>
</dbReference>
<evidence type="ECO:0000256" key="8">
    <source>
        <dbReference type="ARBA" id="ARBA00023015"/>
    </source>
</evidence>
<feature type="domain" description="Post-SET" evidence="16">
    <location>
        <begin position="1489"/>
        <end position="1505"/>
    </location>
</feature>
<keyword evidence="4" id="KW-0808">Transferase</keyword>
<gene>
    <name evidence="17" type="primary">Cre-set-2</name>
    <name evidence="17" type="ORF">CRE_20197</name>
</gene>
<proteinExistence type="predicted"/>
<dbReference type="InterPro" id="IPR024657">
    <property type="entry name" value="COMPASS_Set1_N-SET"/>
</dbReference>
<dbReference type="FunCoup" id="E3MCL7">
    <property type="interactions" value="392"/>
</dbReference>
<dbReference type="GO" id="GO:0048188">
    <property type="term" value="C:Set1C/COMPASS complex"/>
    <property type="evidence" value="ECO:0007669"/>
    <property type="project" value="InterPro"/>
</dbReference>
<dbReference type="CDD" id="cd19169">
    <property type="entry name" value="SET_SETD1"/>
    <property type="match status" value="1"/>
</dbReference>
<keyword evidence="6" id="KW-0156">Chromatin regulator</keyword>
<evidence type="ECO:0000256" key="1">
    <source>
        <dbReference type="ARBA" id="ARBA00004123"/>
    </source>
</evidence>
<feature type="region of interest" description="Disordered" evidence="14">
    <location>
        <begin position="1"/>
        <end position="33"/>
    </location>
</feature>
<dbReference type="Pfam" id="PF00856">
    <property type="entry name" value="SET"/>
    <property type="match status" value="1"/>
</dbReference>
<feature type="compositionally biased region" description="Low complexity" evidence="14">
    <location>
        <begin position="875"/>
        <end position="893"/>
    </location>
</feature>
<dbReference type="eggNOG" id="KOG1080">
    <property type="taxonomic scope" value="Eukaryota"/>
</dbReference>
<feature type="compositionally biased region" description="Low complexity" evidence="14">
    <location>
        <begin position="938"/>
        <end position="952"/>
    </location>
</feature>
<dbReference type="HOGENOM" id="CLU_003095_0_0_1"/>
<evidence type="ECO:0000256" key="13">
    <source>
        <dbReference type="ARBA" id="ARBA00049129"/>
    </source>
</evidence>
<dbReference type="PANTHER" id="PTHR45814">
    <property type="entry name" value="HISTONE-LYSINE N-METHYLTRANSFERASE SETD1"/>
    <property type="match status" value="1"/>
</dbReference>
<feature type="compositionally biased region" description="Low complexity" evidence="14">
    <location>
        <begin position="857"/>
        <end position="866"/>
    </location>
</feature>
<dbReference type="STRING" id="31234.E3MCL7"/>
<evidence type="ECO:0000256" key="2">
    <source>
        <dbReference type="ARBA" id="ARBA00012182"/>
    </source>
</evidence>
<feature type="compositionally biased region" description="Low complexity" evidence="14">
    <location>
        <begin position="500"/>
        <end position="515"/>
    </location>
</feature>
<dbReference type="InterPro" id="IPR012677">
    <property type="entry name" value="Nucleotide-bd_a/b_plait_sf"/>
</dbReference>
<evidence type="ECO:0000256" key="6">
    <source>
        <dbReference type="ARBA" id="ARBA00022853"/>
    </source>
</evidence>
<evidence type="ECO:0000259" key="16">
    <source>
        <dbReference type="PROSITE" id="PS50868"/>
    </source>
</evidence>
<evidence type="ECO:0000256" key="14">
    <source>
        <dbReference type="SAM" id="MobiDB-lite"/>
    </source>
</evidence>
<feature type="compositionally biased region" description="Basic and acidic residues" evidence="14">
    <location>
        <begin position="807"/>
        <end position="823"/>
    </location>
</feature>
<dbReference type="SMART" id="SM00508">
    <property type="entry name" value="PostSET"/>
    <property type="match status" value="1"/>
</dbReference>
<dbReference type="SMART" id="SM01291">
    <property type="entry name" value="N-SET"/>
    <property type="match status" value="1"/>
</dbReference>
<keyword evidence="8" id="KW-0805">Transcription regulation</keyword>
<comment type="catalytic activity">
    <reaction evidence="12">
        <text>N(6)-methyl-L-lysyl(4)-[histone H3] + S-adenosyl-L-methionine = N(6),N(6)-dimethyl-L-lysyl(4)-[histone H3] + S-adenosyl-L-homocysteine + H(+)</text>
        <dbReference type="Rhea" id="RHEA:60268"/>
        <dbReference type="Rhea" id="RHEA-COMP:15540"/>
        <dbReference type="Rhea" id="RHEA-COMP:15543"/>
        <dbReference type="ChEBI" id="CHEBI:15378"/>
        <dbReference type="ChEBI" id="CHEBI:57856"/>
        <dbReference type="ChEBI" id="CHEBI:59789"/>
        <dbReference type="ChEBI" id="CHEBI:61929"/>
        <dbReference type="ChEBI" id="CHEBI:61976"/>
    </reaction>
</comment>
<comment type="subcellular location">
    <subcellularLocation>
        <location evidence="1">Nucleus</location>
    </subcellularLocation>
</comment>
<organism evidence="18">
    <name type="scientific">Caenorhabditis remanei</name>
    <name type="common">Caenorhabditis vulgaris</name>
    <dbReference type="NCBI Taxonomy" id="31234"/>
    <lineage>
        <taxon>Eukaryota</taxon>
        <taxon>Metazoa</taxon>
        <taxon>Ecdysozoa</taxon>
        <taxon>Nematoda</taxon>
        <taxon>Chromadorea</taxon>
        <taxon>Rhabditida</taxon>
        <taxon>Rhabditina</taxon>
        <taxon>Rhabditomorpha</taxon>
        <taxon>Rhabditoidea</taxon>
        <taxon>Rhabditidae</taxon>
        <taxon>Peloderinae</taxon>
        <taxon>Caenorhabditis</taxon>
    </lineage>
</organism>
<sequence>MSTREPAAPFTKSRKSHLKHEKPNSSNNSQKIESHKCKSAWQKIFEPGKVIIRIDGVPPKSCSQEEFNRIKCVGVNKIDKNLADPRKLPDNMRDTIYQELIIRSSNRRYLPRPRLRVDSNYCTIPPKREVSLFSMDDNCTIALLKDFAESCGEVEKAYVCMHPESNRHMKMAYVVFKTAKDATIFTNKYESQNLLATRCVCQIDPFLSSLNEAYENATNGRVLPILPEDLASIDSKVLRELRANYLRGKNEKEVEGKGEDSVMEICSTSHFIETTDDRVEPPDYQIVMDVEVSPENTSSNPPPPLKQESPPPPPPPKPFQNPLILSDTIVQPPYYSHIPPSSSTMHMPEFCPTDTELESNIPLPRGEYNQKENLIISNTKVGTEMDEYGGNDDINHLHLILAKIPIGVGVAHRTLVDDIVLEVPQKGMNIRNAVPAEGIIDDQIRGPGLAKRSSSPSTSKKDRSFGWDSDTDESDDGTRKRRGGRSKTRDSERRSRKLGSSQSSRRNLSNSHNHSAPNLEYQKTPPPPPPNFIPNQSHPIQVRNPFHEHSQNHRLPTPHIIPGQYYPIPHHPPLGVLPPMMVPPPIRNQAQPPCDFRQPPPGFVPSFTQTYPSTRILHASHSITQIPYQAPHLPKPGLVQISSLSAVPDTAACIPGPPLGHPPVVNEIPRRSETPEKPTPSLQQRFSELFGGAQKKEETQPIEVEYEYALKNSESQDDRQSLEDMDVEVSSDGETTSIVERTECMEEKRRQELSRLNELKPPLIFECHEKITNDLTSKIYDDIRQQITRQCMAHLDEKLRLKAIADEEKRKQERDQKAQEALKKPSNNSIADMMKQKPIPKSNISRKEHHHHRDKTSSPTHSTSSSEEFHDAQISRRSSVSSSSESSESLSDDSSSEKNDSCRTRKELVLSDEERIRRMSFSSTSVRSSPTRSHRELSSSSELSEGSASSSRQSRERSRKRKLIASSRESSISIVSNRSTLEFQQEHEDDEEPPNKKSPQEYFSGDLQTSPDESTNHTLPAVPENIVSSGPLILDSEYLKYEIVHWEKANIAATSRVSGSIRVEEYHPFTTEHCYFKIENKKQSDIQIFEKYPILNEGQKAPIISPAPWGSSPTVNIDESGPLVYMDSIVVNKKPKAASPQKRQKPRKQTFEKDYYMFEDIETIKPLPPRAKKIFRTRTANEKDQIIKDFVGLPDLEDQWYLRHVLNELQSNMPPDELPWRKLLTFKEMLKPDEPILKFFFQINPIRSKKGLPDAFYEDPELDGVIPVAEGCARARPYKKMSMKQKRSLVRRPENESSVSTAIFSERDETAMRHQHLANKDMRLLQRRLLTSLGDASNDFFKINQLKFRKKMIKFARSRIHGWGLYAMETIAQDEMIVEYIGQTVIVFQNFSSILFHLQIRSLVADEREKAYERRGIGSSYLFRIDENSVIDATKRGNFARFINHSCQPNCYAKVLTIEGEKRIVIYSRSVINKGEEITYDYKFPIEDDKIDCLCGAKACRGYLN</sequence>
<dbReference type="Gene3D" id="2.170.270.10">
    <property type="entry name" value="SET domain"/>
    <property type="match status" value="1"/>
</dbReference>
<dbReference type="InterPro" id="IPR035979">
    <property type="entry name" value="RBD_domain_sf"/>
</dbReference>
<dbReference type="EMBL" id="DS268435">
    <property type="protein sequence ID" value="EFO98512.1"/>
    <property type="molecule type" value="Genomic_DNA"/>
</dbReference>
<reference evidence="17" key="1">
    <citation type="submission" date="2007-07" db="EMBL/GenBank/DDBJ databases">
        <title>PCAP assembly of the Caenorhabditis remanei genome.</title>
        <authorList>
            <consortium name="The Caenorhabditis remanei Sequencing Consortium"/>
            <person name="Wilson R.K."/>
        </authorList>
    </citation>
    <scope>NUCLEOTIDE SEQUENCE [LARGE SCALE GENOMIC DNA]</scope>
    <source>
        <strain evidence="17">PB4641</strain>
    </source>
</reference>
<keyword evidence="5" id="KW-0949">S-adenosyl-L-methionine</keyword>
<dbReference type="GO" id="GO:0003723">
    <property type="term" value="F:RNA binding"/>
    <property type="evidence" value="ECO:0007669"/>
    <property type="project" value="UniProtKB-KW"/>
</dbReference>
<keyword evidence="3" id="KW-0489">Methyltransferase</keyword>
<evidence type="ECO:0000256" key="12">
    <source>
        <dbReference type="ARBA" id="ARBA00047583"/>
    </source>
</evidence>
<dbReference type="PANTHER" id="PTHR45814:SF2">
    <property type="entry name" value="HISTONE-LYSINE N-METHYLTRANSFERASE SETD1"/>
    <property type="match status" value="1"/>
</dbReference>
<dbReference type="GO" id="GO:0008340">
    <property type="term" value="P:determination of adult lifespan"/>
    <property type="evidence" value="ECO:0007669"/>
    <property type="project" value="EnsemblMetazoa"/>
</dbReference>
<dbReference type="PROSITE" id="PS50280">
    <property type="entry name" value="SET"/>
    <property type="match status" value="1"/>
</dbReference>
<evidence type="ECO:0000256" key="3">
    <source>
        <dbReference type="ARBA" id="ARBA00022603"/>
    </source>
</evidence>
<evidence type="ECO:0000259" key="15">
    <source>
        <dbReference type="PROSITE" id="PS50280"/>
    </source>
</evidence>
<feature type="compositionally biased region" description="Polar residues" evidence="14">
    <location>
        <begin position="1006"/>
        <end position="1018"/>
    </location>
</feature>
<dbReference type="InterPro" id="IPR003616">
    <property type="entry name" value="Post-SET_dom"/>
</dbReference>
<dbReference type="Proteomes" id="UP000008281">
    <property type="component" value="Unassembled WGS sequence"/>
</dbReference>
<feature type="compositionally biased region" description="Low complexity" evidence="14">
    <location>
        <begin position="966"/>
        <end position="979"/>
    </location>
</feature>
<evidence type="ECO:0000256" key="5">
    <source>
        <dbReference type="ARBA" id="ARBA00022691"/>
    </source>
</evidence>
<evidence type="ECO:0000256" key="7">
    <source>
        <dbReference type="ARBA" id="ARBA00022884"/>
    </source>
</evidence>
<dbReference type="GO" id="GO:0060290">
    <property type="term" value="P:transdifferentiation"/>
    <property type="evidence" value="ECO:0007669"/>
    <property type="project" value="EnsemblMetazoa"/>
</dbReference>
<dbReference type="InterPro" id="IPR001214">
    <property type="entry name" value="SET_dom"/>
</dbReference>
<keyword evidence="18" id="KW-1185">Reference proteome</keyword>
<name>E3MCL7_CAERE</name>
<feature type="region of interest" description="Disordered" evidence="14">
    <location>
        <begin position="711"/>
        <end position="734"/>
    </location>
</feature>